<accession>A0A197JQV8</accession>
<dbReference type="InterPro" id="IPR032675">
    <property type="entry name" value="LRR_dom_sf"/>
</dbReference>
<organism evidence="1 2">
    <name type="scientific">Linnemannia elongata AG-77</name>
    <dbReference type="NCBI Taxonomy" id="1314771"/>
    <lineage>
        <taxon>Eukaryota</taxon>
        <taxon>Fungi</taxon>
        <taxon>Fungi incertae sedis</taxon>
        <taxon>Mucoromycota</taxon>
        <taxon>Mortierellomycotina</taxon>
        <taxon>Mortierellomycetes</taxon>
        <taxon>Mortierellales</taxon>
        <taxon>Mortierellaceae</taxon>
        <taxon>Linnemannia</taxon>
    </lineage>
</organism>
<name>A0A197JQV8_9FUNG</name>
<reference evidence="1 2" key="1">
    <citation type="submission" date="2016-05" db="EMBL/GenBank/DDBJ databases">
        <title>Genome sequencing reveals origins of a unique bacterial endosymbiosis in the earliest lineages of terrestrial Fungi.</title>
        <authorList>
            <consortium name="DOE Joint Genome Institute"/>
            <person name="Uehling J."/>
            <person name="Gryganskyi A."/>
            <person name="Hameed K."/>
            <person name="Tschaplinski T."/>
            <person name="Misztal P."/>
            <person name="Wu S."/>
            <person name="Desiro A."/>
            <person name="Vande Pol N."/>
            <person name="Du Z.-Y."/>
            <person name="Zienkiewicz A."/>
            <person name="Zienkiewicz K."/>
            <person name="Morin E."/>
            <person name="Tisserant E."/>
            <person name="Splivallo R."/>
            <person name="Hainaut M."/>
            <person name="Henrissat B."/>
            <person name="Ohm R."/>
            <person name="Kuo A."/>
            <person name="Yan J."/>
            <person name="Lipzen A."/>
            <person name="Nolan M."/>
            <person name="Labutti K."/>
            <person name="Barry K."/>
            <person name="Goldstein A."/>
            <person name="Labbe J."/>
            <person name="Schadt C."/>
            <person name="Tuskan G."/>
            <person name="Grigoriev I."/>
            <person name="Martin F."/>
            <person name="Vilgalys R."/>
            <person name="Bonito G."/>
        </authorList>
    </citation>
    <scope>NUCLEOTIDE SEQUENCE [LARGE SCALE GENOMIC DNA]</scope>
    <source>
        <strain evidence="1 2">AG-77</strain>
    </source>
</reference>
<dbReference type="Gene3D" id="3.80.10.10">
    <property type="entry name" value="Ribonuclease Inhibitor"/>
    <property type="match status" value="1"/>
</dbReference>
<dbReference type="EMBL" id="KV442064">
    <property type="protein sequence ID" value="OAQ26714.1"/>
    <property type="molecule type" value="Genomic_DNA"/>
</dbReference>
<dbReference type="SUPFAM" id="SSF52047">
    <property type="entry name" value="RNI-like"/>
    <property type="match status" value="1"/>
</dbReference>
<sequence length="298" mass="32914">MQEPGSVSIGNGPFLLCQTFNSELCLDILFGDNSGDEQDQDGHVENSDGLVVMPRRQEPLVNLETLGLWGLWGDQTYVGSILSILGHCPNIVKMLTFDIDNEQGVQTIAEFIARECPRIRKLARSGSHYGGGAILTFRIMEALPAHHITELDMNQWHSVFNQPIVSPALLRHSTTLRFLNLQTTNGIARMPVAVIFENCVSLETLRTCEHRIGLYANLDDVQEAPLALFRLAGALDRFQRLRTPLRPRQPRRSAILFSPSAYCPFRGRGPALCAAGENLLAGWTVDTAPILEVANGQA</sequence>
<dbReference type="AlphaFoldDB" id="A0A197JQV8"/>
<dbReference type="Proteomes" id="UP000078512">
    <property type="component" value="Unassembled WGS sequence"/>
</dbReference>
<gene>
    <name evidence="1" type="ORF">K457DRAFT_680337</name>
</gene>
<proteinExistence type="predicted"/>
<keyword evidence="2" id="KW-1185">Reference proteome</keyword>
<evidence type="ECO:0008006" key="3">
    <source>
        <dbReference type="Google" id="ProtNLM"/>
    </source>
</evidence>
<evidence type="ECO:0000313" key="1">
    <source>
        <dbReference type="EMBL" id="OAQ26714.1"/>
    </source>
</evidence>
<protein>
    <recommendedName>
        <fullName evidence="3">RNI-like protein</fullName>
    </recommendedName>
</protein>
<evidence type="ECO:0000313" key="2">
    <source>
        <dbReference type="Proteomes" id="UP000078512"/>
    </source>
</evidence>